<feature type="domain" description="Adenosine deaminase" evidence="7">
    <location>
        <begin position="16"/>
        <end position="135"/>
    </location>
</feature>
<dbReference type="InterPro" id="IPR001365">
    <property type="entry name" value="A_deaminase_dom"/>
</dbReference>
<gene>
    <name evidence="8" type="ORF">L0M14_24475</name>
</gene>
<evidence type="ECO:0000256" key="5">
    <source>
        <dbReference type="ARBA" id="ARBA00022801"/>
    </source>
</evidence>
<dbReference type="InterPro" id="IPR032466">
    <property type="entry name" value="Metal_Hydrolase"/>
</dbReference>
<proteinExistence type="inferred from homology"/>
<evidence type="ECO:0000313" key="8">
    <source>
        <dbReference type="EMBL" id="UJF36470.1"/>
    </source>
</evidence>
<dbReference type="Gene3D" id="3.20.20.140">
    <property type="entry name" value="Metal-dependent hydrolases"/>
    <property type="match status" value="1"/>
</dbReference>
<organism evidence="8 9">
    <name type="scientific">Paenibacillus hexagrammi</name>
    <dbReference type="NCBI Taxonomy" id="2908839"/>
    <lineage>
        <taxon>Bacteria</taxon>
        <taxon>Bacillati</taxon>
        <taxon>Bacillota</taxon>
        <taxon>Bacilli</taxon>
        <taxon>Bacillales</taxon>
        <taxon>Paenibacillaceae</taxon>
        <taxon>Paenibacillus</taxon>
    </lineage>
</organism>
<name>A0ABY3SSC5_9BACL</name>
<dbReference type="SUPFAM" id="SSF51556">
    <property type="entry name" value="Metallo-dependent hydrolases"/>
    <property type="match status" value="1"/>
</dbReference>
<reference evidence="8 9" key="1">
    <citation type="journal article" date="2024" name="Int. J. Syst. Evol. Microbiol.">
        <title>Paenibacillus hexagrammi sp. nov., a novel bacterium isolated from the gut content of Hexagrammos agrammus.</title>
        <authorList>
            <person name="Jung H.K."/>
            <person name="Kim D.G."/>
            <person name="Zin H."/>
            <person name="Park J."/>
            <person name="Jung H."/>
            <person name="Kim Y.O."/>
            <person name="Kong H.J."/>
            <person name="Kim J.W."/>
            <person name="Kim Y.S."/>
        </authorList>
    </citation>
    <scope>NUCLEOTIDE SEQUENCE [LARGE SCALE GENOMIC DNA]</scope>
    <source>
        <strain evidence="8 9">YPD9-1</strain>
    </source>
</reference>
<dbReference type="EC" id="3.5.4.4" evidence="3"/>
<dbReference type="InterPro" id="IPR006330">
    <property type="entry name" value="Ado/ade_deaminase"/>
</dbReference>
<evidence type="ECO:0000259" key="7">
    <source>
        <dbReference type="Pfam" id="PF00962"/>
    </source>
</evidence>
<sequence>MNVGLVRNEDLLSLMPKVDLHLHLDGSLQPETVIDIARMESIELPTTDPANLVSYMRVAEECRDLRDYLSKFDFTTRFLQTPEALERAAYEVIQQSAPHHCKYVEVRFAPQLHRKNGLSVEEVIHYVTQGLKRGSGDSVLRQGGS</sequence>
<comment type="cofactor">
    <cofactor evidence="1">
        <name>Zn(2+)</name>
        <dbReference type="ChEBI" id="CHEBI:29105"/>
    </cofactor>
</comment>
<dbReference type="Proteomes" id="UP001649230">
    <property type="component" value="Chromosome"/>
</dbReference>
<evidence type="ECO:0000256" key="2">
    <source>
        <dbReference type="ARBA" id="ARBA00006676"/>
    </source>
</evidence>
<evidence type="ECO:0000256" key="4">
    <source>
        <dbReference type="ARBA" id="ARBA00022723"/>
    </source>
</evidence>
<dbReference type="PANTHER" id="PTHR11409:SF43">
    <property type="entry name" value="ADENOSINE DEAMINASE"/>
    <property type="match status" value="1"/>
</dbReference>
<keyword evidence="5" id="KW-0378">Hydrolase</keyword>
<protein>
    <recommendedName>
        <fullName evidence="3">adenosine deaminase</fullName>
        <ecNumber evidence="3">3.5.4.4</ecNumber>
    </recommendedName>
</protein>
<evidence type="ECO:0000256" key="6">
    <source>
        <dbReference type="ARBA" id="ARBA00022833"/>
    </source>
</evidence>
<keyword evidence="4" id="KW-0479">Metal-binding</keyword>
<dbReference type="EMBL" id="CP090978">
    <property type="protein sequence ID" value="UJF36470.1"/>
    <property type="molecule type" value="Genomic_DNA"/>
</dbReference>
<evidence type="ECO:0000313" key="9">
    <source>
        <dbReference type="Proteomes" id="UP001649230"/>
    </source>
</evidence>
<keyword evidence="6" id="KW-0862">Zinc</keyword>
<evidence type="ECO:0000256" key="3">
    <source>
        <dbReference type="ARBA" id="ARBA00012784"/>
    </source>
</evidence>
<evidence type="ECO:0000256" key="1">
    <source>
        <dbReference type="ARBA" id="ARBA00001947"/>
    </source>
</evidence>
<dbReference type="PANTHER" id="PTHR11409">
    <property type="entry name" value="ADENOSINE DEAMINASE"/>
    <property type="match status" value="1"/>
</dbReference>
<comment type="similarity">
    <text evidence="2">Belongs to the metallo-dependent hydrolases superfamily. Adenosine and AMP deaminases family.</text>
</comment>
<keyword evidence="9" id="KW-1185">Reference proteome</keyword>
<accession>A0ABY3SSC5</accession>
<dbReference type="Pfam" id="PF00962">
    <property type="entry name" value="A_deaminase"/>
    <property type="match status" value="1"/>
</dbReference>